<dbReference type="AlphaFoldDB" id="A0A4Q9B6C2"/>
<keyword evidence="1" id="KW-0472">Membrane</keyword>
<feature type="transmembrane region" description="Helical" evidence="1">
    <location>
        <begin position="47"/>
        <end position="70"/>
    </location>
</feature>
<evidence type="ECO:0000256" key="1">
    <source>
        <dbReference type="SAM" id="Phobius"/>
    </source>
</evidence>
<sequence>MSGALPAFGLVLLLLWTLPVALGFLSGRAFREGRGRVGGGLLLFGGFVGLLLPPRPLGLFLLLLGLGLGYGRLR</sequence>
<comment type="caution">
    <text evidence="2">The sequence shown here is derived from an EMBL/GenBank/DDBJ whole genome shotgun (WGS) entry which is preliminary data.</text>
</comment>
<dbReference type="Proteomes" id="UP000292858">
    <property type="component" value="Unassembled WGS sequence"/>
</dbReference>
<protein>
    <submittedName>
        <fullName evidence="2">Uncharacterized protein</fullName>
    </submittedName>
</protein>
<keyword evidence="1" id="KW-1133">Transmembrane helix</keyword>
<proteinExistence type="predicted"/>
<name>A0A4Q9B6C2_9DEIN</name>
<dbReference type="RefSeq" id="WP_130840705.1">
    <property type="nucleotide sequence ID" value="NZ_SIJL01000003.1"/>
</dbReference>
<reference evidence="2 3" key="1">
    <citation type="submission" date="2019-02" db="EMBL/GenBank/DDBJ databases">
        <title>Thermus sp. a novel from hot spring.</title>
        <authorList>
            <person name="Zhao Z."/>
        </authorList>
    </citation>
    <scope>NUCLEOTIDE SEQUENCE [LARGE SCALE GENOMIC DNA]</scope>
    <source>
        <strain evidence="2 3">CFH 72773T</strain>
    </source>
</reference>
<evidence type="ECO:0000313" key="2">
    <source>
        <dbReference type="EMBL" id="TBH21217.1"/>
    </source>
</evidence>
<organism evidence="2 3">
    <name type="scientific">Thermus thermamylovorans</name>
    <dbReference type="NCBI Taxonomy" id="2509362"/>
    <lineage>
        <taxon>Bacteria</taxon>
        <taxon>Thermotogati</taxon>
        <taxon>Deinococcota</taxon>
        <taxon>Deinococci</taxon>
        <taxon>Thermales</taxon>
        <taxon>Thermaceae</taxon>
        <taxon>Thermus</taxon>
    </lineage>
</organism>
<accession>A0A4Q9B6C2</accession>
<gene>
    <name evidence="2" type="ORF">ETP66_03620</name>
</gene>
<keyword evidence="3" id="KW-1185">Reference proteome</keyword>
<dbReference type="EMBL" id="SIJL01000003">
    <property type="protein sequence ID" value="TBH21217.1"/>
    <property type="molecule type" value="Genomic_DNA"/>
</dbReference>
<keyword evidence="1" id="KW-0812">Transmembrane</keyword>
<evidence type="ECO:0000313" key="3">
    <source>
        <dbReference type="Proteomes" id="UP000292858"/>
    </source>
</evidence>